<dbReference type="InParanoid" id="A0A3N4KNV2"/>
<gene>
    <name evidence="2" type="ORF">P167DRAFT_574325</name>
</gene>
<dbReference type="AlphaFoldDB" id="A0A3N4KNV2"/>
<protein>
    <submittedName>
        <fullName evidence="2">Uncharacterized protein</fullName>
    </submittedName>
</protein>
<dbReference type="OrthoDB" id="5406977at2759"/>
<sequence>MSNIGLKTQLAAKPESERTIKFDSNAKNEEGTTLGYFVPYGDTSARSKSIVEYALKQRSKAKEGGVVREPIDEYSDDSDDTNDSADDVETEDESEDDCEDDSEDDSGSTDEDAVELKPVWGVRNDSEIFWELSDLVRRNENYLTRQKK</sequence>
<feature type="region of interest" description="Disordered" evidence="1">
    <location>
        <begin position="1"/>
        <end position="41"/>
    </location>
</feature>
<accession>A0A3N4KNV2</accession>
<name>A0A3N4KNV2_9PEZI</name>
<feature type="compositionally biased region" description="Acidic residues" evidence="1">
    <location>
        <begin position="72"/>
        <end position="113"/>
    </location>
</feature>
<dbReference type="Proteomes" id="UP000277580">
    <property type="component" value="Unassembled WGS sequence"/>
</dbReference>
<feature type="compositionally biased region" description="Basic and acidic residues" evidence="1">
    <location>
        <begin position="14"/>
        <end position="30"/>
    </location>
</feature>
<proteinExistence type="predicted"/>
<evidence type="ECO:0000313" key="3">
    <source>
        <dbReference type="Proteomes" id="UP000277580"/>
    </source>
</evidence>
<evidence type="ECO:0000256" key="1">
    <source>
        <dbReference type="SAM" id="MobiDB-lite"/>
    </source>
</evidence>
<reference evidence="2 3" key="1">
    <citation type="journal article" date="2018" name="Nat. Ecol. Evol.">
        <title>Pezizomycetes genomes reveal the molecular basis of ectomycorrhizal truffle lifestyle.</title>
        <authorList>
            <person name="Murat C."/>
            <person name="Payen T."/>
            <person name="Noel B."/>
            <person name="Kuo A."/>
            <person name="Morin E."/>
            <person name="Chen J."/>
            <person name="Kohler A."/>
            <person name="Krizsan K."/>
            <person name="Balestrini R."/>
            <person name="Da Silva C."/>
            <person name="Montanini B."/>
            <person name="Hainaut M."/>
            <person name="Levati E."/>
            <person name="Barry K.W."/>
            <person name="Belfiori B."/>
            <person name="Cichocki N."/>
            <person name="Clum A."/>
            <person name="Dockter R.B."/>
            <person name="Fauchery L."/>
            <person name="Guy J."/>
            <person name="Iotti M."/>
            <person name="Le Tacon F."/>
            <person name="Lindquist E.A."/>
            <person name="Lipzen A."/>
            <person name="Malagnac F."/>
            <person name="Mello A."/>
            <person name="Molinier V."/>
            <person name="Miyauchi S."/>
            <person name="Poulain J."/>
            <person name="Riccioni C."/>
            <person name="Rubini A."/>
            <person name="Sitrit Y."/>
            <person name="Splivallo R."/>
            <person name="Traeger S."/>
            <person name="Wang M."/>
            <person name="Zifcakova L."/>
            <person name="Wipf D."/>
            <person name="Zambonelli A."/>
            <person name="Paolocci F."/>
            <person name="Nowrousian M."/>
            <person name="Ottonello S."/>
            <person name="Baldrian P."/>
            <person name="Spatafora J.W."/>
            <person name="Henrissat B."/>
            <person name="Nagy L.G."/>
            <person name="Aury J.M."/>
            <person name="Wincker P."/>
            <person name="Grigoriev I.V."/>
            <person name="Bonfante P."/>
            <person name="Martin F.M."/>
        </authorList>
    </citation>
    <scope>NUCLEOTIDE SEQUENCE [LARGE SCALE GENOMIC DNA]</scope>
    <source>
        <strain evidence="2 3">CCBAS932</strain>
    </source>
</reference>
<organism evidence="2 3">
    <name type="scientific">Morchella conica CCBAS932</name>
    <dbReference type="NCBI Taxonomy" id="1392247"/>
    <lineage>
        <taxon>Eukaryota</taxon>
        <taxon>Fungi</taxon>
        <taxon>Dikarya</taxon>
        <taxon>Ascomycota</taxon>
        <taxon>Pezizomycotina</taxon>
        <taxon>Pezizomycetes</taxon>
        <taxon>Pezizales</taxon>
        <taxon>Morchellaceae</taxon>
        <taxon>Morchella</taxon>
    </lineage>
</organism>
<evidence type="ECO:0000313" key="2">
    <source>
        <dbReference type="EMBL" id="RPB12293.1"/>
    </source>
</evidence>
<keyword evidence="3" id="KW-1185">Reference proteome</keyword>
<feature type="compositionally biased region" description="Basic and acidic residues" evidence="1">
    <location>
        <begin position="60"/>
        <end position="71"/>
    </location>
</feature>
<dbReference type="EMBL" id="ML119129">
    <property type="protein sequence ID" value="RPB12293.1"/>
    <property type="molecule type" value="Genomic_DNA"/>
</dbReference>
<feature type="region of interest" description="Disordered" evidence="1">
    <location>
        <begin position="58"/>
        <end position="118"/>
    </location>
</feature>